<dbReference type="EMBL" id="JBDFRB010000003">
    <property type="protein sequence ID" value="MEN2743880.1"/>
    <property type="molecule type" value="Genomic_DNA"/>
</dbReference>
<keyword evidence="5" id="KW-1185">Reference proteome</keyword>
<reference evidence="4 5" key="1">
    <citation type="submission" date="2024-05" db="EMBL/GenBank/DDBJ databases">
        <title>Sinomonas sp. nov., isolated from a waste landfill.</title>
        <authorList>
            <person name="Zhao Y."/>
        </authorList>
    </citation>
    <scope>NUCLEOTIDE SEQUENCE [LARGE SCALE GENOMIC DNA]</scope>
    <source>
        <strain evidence="4 5">CCTCC AB2014300</strain>
    </source>
</reference>
<feature type="region of interest" description="Disordered" evidence="1">
    <location>
        <begin position="1"/>
        <end position="26"/>
    </location>
</feature>
<dbReference type="RefSeq" id="WP_345883490.1">
    <property type="nucleotide sequence ID" value="NZ_JBDFRB010000003.1"/>
</dbReference>
<feature type="domain" description="DUF6286" evidence="3">
    <location>
        <begin position="105"/>
        <end position="206"/>
    </location>
</feature>
<feature type="transmembrane region" description="Helical" evidence="2">
    <location>
        <begin position="94"/>
        <end position="115"/>
    </location>
</feature>
<accession>A0ABU9WXI3</accession>
<evidence type="ECO:0000256" key="2">
    <source>
        <dbReference type="SAM" id="Phobius"/>
    </source>
</evidence>
<keyword evidence="2" id="KW-0812">Transmembrane</keyword>
<evidence type="ECO:0000256" key="1">
    <source>
        <dbReference type="SAM" id="MobiDB-lite"/>
    </source>
</evidence>
<protein>
    <submittedName>
        <fullName evidence="4">DUF6286 domain-containing protein</fullName>
    </submittedName>
</protein>
<dbReference type="Pfam" id="PF19803">
    <property type="entry name" value="DUF6286"/>
    <property type="match status" value="1"/>
</dbReference>
<comment type="caution">
    <text evidence="4">The sequence shown here is derived from an EMBL/GenBank/DDBJ whole genome shotgun (WGS) entry which is preliminary data.</text>
</comment>
<keyword evidence="2" id="KW-1133">Transmembrane helix</keyword>
<name>A0ABU9WXI3_9MICC</name>
<evidence type="ECO:0000313" key="5">
    <source>
        <dbReference type="Proteomes" id="UP001422074"/>
    </source>
</evidence>
<dbReference type="InterPro" id="IPR046253">
    <property type="entry name" value="DUF6286"/>
</dbReference>
<keyword evidence="2" id="KW-0472">Membrane</keyword>
<sequence>MPEVPGDPQNRSMPEASPQDPTLPAHGLGKAVRRELTSSRAYTAGFVAAAVILACVYVLLESTLQVMGQPAWVVAPESAAAWVTGLPDGANRGLLGLAGALVAFVGLLLVFLALVPGRRGRRALGGRRVAVVVDDEVLASALARQARAAAVVRREQVTVVLSEREAVVNVRPTSGIPVRAEEVLAATEAELDRLGPEPYPQLRVRVEGTGVVGA</sequence>
<gene>
    <name evidence="4" type="ORF">ABCQ75_04935</name>
</gene>
<feature type="transmembrane region" description="Helical" evidence="2">
    <location>
        <begin position="41"/>
        <end position="60"/>
    </location>
</feature>
<organism evidence="4 5">
    <name type="scientific">Sinomonas halotolerans</name>
    <dbReference type="NCBI Taxonomy" id="1644133"/>
    <lineage>
        <taxon>Bacteria</taxon>
        <taxon>Bacillati</taxon>
        <taxon>Actinomycetota</taxon>
        <taxon>Actinomycetes</taxon>
        <taxon>Micrococcales</taxon>
        <taxon>Micrococcaceae</taxon>
        <taxon>Sinomonas</taxon>
    </lineage>
</organism>
<proteinExistence type="predicted"/>
<evidence type="ECO:0000313" key="4">
    <source>
        <dbReference type="EMBL" id="MEN2743880.1"/>
    </source>
</evidence>
<dbReference type="Proteomes" id="UP001422074">
    <property type="component" value="Unassembled WGS sequence"/>
</dbReference>
<evidence type="ECO:0000259" key="3">
    <source>
        <dbReference type="Pfam" id="PF19803"/>
    </source>
</evidence>